<dbReference type="Gene3D" id="1.10.1200.10">
    <property type="entry name" value="ACP-like"/>
    <property type="match status" value="1"/>
</dbReference>
<dbReference type="RefSeq" id="WP_344278357.1">
    <property type="nucleotide sequence ID" value="NZ_BAAAHV010000015.1"/>
</dbReference>
<evidence type="ECO:0000313" key="3">
    <source>
        <dbReference type="Proteomes" id="UP001597542"/>
    </source>
</evidence>
<dbReference type="InterPro" id="IPR009081">
    <property type="entry name" value="PP-bd_ACP"/>
</dbReference>
<dbReference type="PROSITE" id="PS50075">
    <property type="entry name" value="CARRIER"/>
    <property type="match status" value="1"/>
</dbReference>
<accession>A0ABW5I9Y8</accession>
<evidence type="ECO:0000313" key="2">
    <source>
        <dbReference type="EMBL" id="MFD2485513.1"/>
    </source>
</evidence>
<evidence type="ECO:0000259" key="1">
    <source>
        <dbReference type="PROSITE" id="PS50075"/>
    </source>
</evidence>
<dbReference type="SUPFAM" id="SSF47336">
    <property type="entry name" value="ACP-like"/>
    <property type="match status" value="1"/>
</dbReference>
<dbReference type="InterPro" id="IPR036736">
    <property type="entry name" value="ACP-like_sf"/>
</dbReference>
<keyword evidence="3" id="KW-1185">Reference proteome</keyword>
<dbReference type="EMBL" id="JBHUKQ010000016">
    <property type="protein sequence ID" value="MFD2485513.1"/>
    <property type="molecule type" value="Genomic_DNA"/>
</dbReference>
<dbReference type="Pfam" id="PF00550">
    <property type="entry name" value="PP-binding"/>
    <property type="match status" value="1"/>
</dbReference>
<name>A0ABW5I9Y8_9PSEU</name>
<organism evidence="2 3">
    <name type="scientific">Amycolatopsis albidoflavus</name>
    <dbReference type="NCBI Taxonomy" id="102226"/>
    <lineage>
        <taxon>Bacteria</taxon>
        <taxon>Bacillati</taxon>
        <taxon>Actinomycetota</taxon>
        <taxon>Actinomycetes</taxon>
        <taxon>Pseudonocardiales</taxon>
        <taxon>Pseudonocardiaceae</taxon>
        <taxon>Amycolatopsis</taxon>
    </lineage>
</organism>
<gene>
    <name evidence="2" type="ORF">ACFSUT_34935</name>
</gene>
<protein>
    <submittedName>
        <fullName evidence="2">Phosphopantetheine-binding protein</fullName>
    </submittedName>
</protein>
<sequence>MSGHEELRDEVAGVLSLRPEDIEEHRNLADLGMTSMELMGLINRWRKRGLQVSFDTLVEQPTLAAWRKHLEAVS</sequence>
<feature type="domain" description="Carrier" evidence="1">
    <location>
        <begin position="1"/>
        <end position="74"/>
    </location>
</feature>
<comment type="caution">
    <text evidence="2">The sequence shown here is derived from an EMBL/GenBank/DDBJ whole genome shotgun (WGS) entry which is preliminary data.</text>
</comment>
<reference evidence="3" key="1">
    <citation type="journal article" date="2019" name="Int. J. Syst. Evol. Microbiol.">
        <title>The Global Catalogue of Microorganisms (GCM) 10K type strain sequencing project: providing services to taxonomists for standard genome sequencing and annotation.</title>
        <authorList>
            <consortium name="The Broad Institute Genomics Platform"/>
            <consortium name="The Broad Institute Genome Sequencing Center for Infectious Disease"/>
            <person name="Wu L."/>
            <person name="Ma J."/>
        </authorList>
    </citation>
    <scope>NUCLEOTIDE SEQUENCE [LARGE SCALE GENOMIC DNA]</scope>
    <source>
        <strain evidence="3">CGMCC 4.7638</strain>
    </source>
</reference>
<dbReference type="Proteomes" id="UP001597542">
    <property type="component" value="Unassembled WGS sequence"/>
</dbReference>
<proteinExistence type="predicted"/>